<feature type="region of interest" description="Disordered" evidence="1">
    <location>
        <begin position="1"/>
        <end position="59"/>
    </location>
</feature>
<name>A0A6J6C1Z4_9ZZZZ</name>
<accession>A0A6J6C1Z4</accession>
<sequence>MSDVPHSPGWWQAGDGRWYPPPPGLTDEMPSRAPTPAPDHPPYPFDPSSQGPLAPVPRPQRSSRRSLFLAVLAIFVIGALLFGIGVSIVPDSSKTAKANDTEYQMAIEDLLDSELINLIFIETFWDSYGRYREEWTASTEAERPAVTERWLSEIDSEVTQFQRDLQQIQDDYASSDYPEGSIPDAVRDLAMIHYETWQRWADEILTVADEWLQDRTSTLSLYGYVTEVRPELDTNIESSFIELCATLRATQPTDGSYMLTINDICADS</sequence>
<proteinExistence type="predicted"/>
<feature type="transmembrane region" description="Helical" evidence="2">
    <location>
        <begin position="67"/>
        <end position="89"/>
    </location>
</feature>
<reference evidence="3" key="1">
    <citation type="submission" date="2020-05" db="EMBL/GenBank/DDBJ databases">
        <authorList>
            <person name="Chiriac C."/>
            <person name="Salcher M."/>
            <person name="Ghai R."/>
            <person name="Kavagutti S V."/>
        </authorList>
    </citation>
    <scope>NUCLEOTIDE SEQUENCE</scope>
</reference>
<keyword evidence="2" id="KW-1133">Transmembrane helix</keyword>
<evidence type="ECO:0000313" key="3">
    <source>
        <dbReference type="EMBL" id="CAB4544328.1"/>
    </source>
</evidence>
<feature type="compositionally biased region" description="Pro residues" evidence="1">
    <location>
        <begin position="33"/>
        <end position="45"/>
    </location>
</feature>
<keyword evidence="2" id="KW-0472">Membrane</keyword>
<evidence type="ECO:0000256" key="1">
    <source>
        <dbReference type="SAM" id="MobiDB-lite"/>
    </source>
</evidence>
<gene>
    <name evidence="3" type="ORF">UFOPK1495_00401</name>
</gene>
<keyword evidence="2" id="KW-0812">Transmembrane</keyword>
<dbReference type="AlphaFoldDB" id="A0A6J6C1Z4"/>
<protein>
    <submittedName>
        <fullName evidence="3">Unannotated protein</fullName>
    </submittedName>
</protein>
<evidence type="ECO:0000256" key="2">
    <source>
        <dbReference type="SAM" id="Phobius"/>
    </source>
</evidence>
<dbReference type="EMBL" id="CAEZSU010000029">
    <property type="protein sequence ID" value="CAB4544328.1"/>
    <property type="molecule type" value="Genomic_DNA"/>
</dbReference>
<organism evidence="3">
    <name type="scientific">freshwater metagenome</name>
    <dbReference type="NCBI Taxonomy" id="449393"/>
    <lineage>
        <taxon>unclassified sequences</taxon>
        <taxon>metagenomes</taxon>
        <taxon>ecological metagenomes</taxon>
    </lineage>
</organism>